<dbReference type="EMBL" id="JAPTMY010000002">
    <property type="protein sequence ID" value="MCZ0856678.1"/>
    <property type="molecule type" value="Genomic_DNA"/>
</dbReference>
<feature type="transmembrane region" description="Helical" evidence="9">
    <location>
        <begin position="87"/>
        <end position="105"/>
    </location>
</feature>
<dbReference type="Pfam" id="PF07730">
    <property type="entry name" value="HisKA_3"/>
    <property type="match status" value="1"/>
</dbReference>
<dbReference type="Pfam" id="PF02518">
    <property type="entry name" value="HATPase_c"/>
    <property type="match status" value="1"/>
</dbReference>
<keyword evidence="7" id="KW-0902">Two-component regulatory system</keyword>
<name>A0ABT4I4L4_9ACTO</name>
<dbReference type="SUPFAM" id="SSF55874">
    <property type="entry name" value="ATPase domain of HSP90 chaperone/DNA topoisomerase II/histidine kinase"/>
    <property type="match status" value="1"/>
</dbReference>
<accession>A0ABT4I4L4</accession>
<keyword evidence="6 9" id="KW-1133">Transmembrane helix</keyword>
<dbReference type="SMART" id="SM00387">
    <property type="entry name" value="HATPase_c"/>
    <property type="match status" value="1"/>
</dbReference>
<organism evidence="11 12">
    <name type="scientific">Actinomyces israelii</name>
    <dbReference type="NCBI Taxonomy" id="1659"/>
    <lineage>
        <taxon>Bacteria</taxon>
        <taxon>Bacillati</taxon>
        <taxon>Actinomycetota</taxon>
        <taxon>Actinomycetes</taxon>
        <taxon>Actinomycetales</taxon>
        <taxon>Actinomycetaceae</taxon>
        <taxon>Actinomyces</taxon>
    </lineage>
</organism>
<proteinExistence type="predicted"/>
<evidence type="ECO:0000259" key="10">
    <source>
        <dbReference type="SMART" id="SM00387"/>
    </source>
</evidence>
<comment type="caution">
    <text evidence="11">The sequence shown here is derived from an EMBL/GenBank/DDBJ whole genome shotgun (WGS) entry which is preliminary data.</text>
</comment>
<dbReference type="Gene3D" id="1.20.5.1930">
    <property type="match status" value="1"/>
</dbReference>
<keyword evidence="5 11" id="KW-0418">Kinase</keyword>
<evidence type="ECO:0000256" key="2">
    <source>
        <dbReference type="ARBA" id="ARBA00022475"/>
    </source>
</evidence>
<evidence type="ECO:0000256" key="6">
    <source>
        <dbReference type="ARBA" id="ARBA00022989"/>
    </source>
</evidence>
<comment type="subcellular location">
    <subcellularLocation>
        <location evidence="1">Cell membrane</location>
        <topology evidence="1">Multi-pass membrane protein</topology>
    </subcellularLocation>
</comment>
<evidence type="ECO:0000256" key="8">
    <source>
        <dbReference type="ARBA" id="ARBA00023136"/>
    </source>
</evidence>
<dbReference type="Proteomes" id="UP001072034">
    <property type="component" value="Unassembled WGS sequence"/>
</dbReference>
<dbReference type="Gene3D" id="3.30.565.10">
    <property type="entry name" value="Histidine kinase-like ATPase, C-terminal domain"/>
    <property type="match status" value="1"/>
</dbReference>
<keyword evidence="3" id="KW-0808">Transferase</keyword>
<evidence type="ECO:0000313" key="11">
    <source>
        <dbReference type="EMBL" id="MCZ0856678.1"/>
    </source>
</evidence>
<evidence type="ECO:0000256" key="9">
    <source>
        <dbReference type="SAM" id="Phobius"/>
    </source>
</evidence>
<protein>
    <submittedName>
        <fullName evidence="11">Histidine kinase</fullName>
    </submittedName>
</protein>
<feature type="domain" description="Histidine kinase/HSP90-like ATPase" evidence="10">
    <location>
        <begin position="236"/>
        <end position="335"/>
    </location>
</feature>
<keyword evidence="4 9" id="KW-0812">Transmembrane</keyword>
<dbReference type="InterPro" id="IPR036890">
    <property type="entry name" value="HATPase_C_sf"/>
</dbReference>
<sequence>MWLVRKNPGFLIRKWTFPCADLAITIAIIIALPTLFNDAIYLSLAYVLTSALLTGLITTTTWATTWAAGAIVLTLTRSSSAPMAPKAMIAAALGICAGVVLGNRLRTQFERVGRLSAAATAARADERALAERLTIARDLHDSLAKSVHGIRMLTETLDALLQAENHECAPLSHTLFESADEASREARLVLDGLRVSAENNTIGALADEVSRWSSRTGITATCNDAEPEPRLLCSPEAMWQLQRILGEALTNIEKHAHAHTVRFSARVKNNALLVEVTDDGVGLRGADADSSHSKGHYGLAGMQERAHALGAALTIDSQPEPSIGLRTRLRVPLRCLTANMTSRTDATDGEE</sequence>
<keyword evidence="2" id="KW-1003">Cell membrane</keyword>
<keyword evidence="12" id="KW-1185">Reference proteome</keyword>
<dbReference type="InterPro" id="IPR011712">
    <property type="entry name" value="Sig_transdc_His_kin_sub3_dim/P"/>
</dbReference>
<reference evidence="11" key="1">
    <citation type="submission" date="2022-10" db="EMBL/GenBank/DDBJ databases">
        <title>Genome sequence of Actinomyces israelii ATCC 10048.</title>
        <authorList>
            <person name="Watt R.M."/>
            <person name="Tong W.M."/>
        </authorList>
    </citation>
    <scope>NUCLEOTIDE SEQUENCE</scope>
    <source>
        <strain evidence="11">ATCC 10048</strain>
    </source>
</reference>
<dbReference type="RefSeq" id="WP_268916406.1">
    <property type="nucleotide sequence ID" value="NZ_JAPTMY010000002.1"/>
</dbReference>
<evidence type="ECO:0000256" key="1">
    <source>
        <dbReference type="ARBA" id="ARBA00004651"/>
    </source>
</evidence>
<evidence type="ECO:0000256" key="3">
    <source>
        <dbReference type="ARBA" id="ARBA00022679"/>
    </source>
</evidence>
<dbReference type="PANTHER" id="PTHR24421:SF37">
    <property type="entry name" value="SENSOR HISTIDINE KINASE NARS"/>
    <property type="match status" value="1"/>
</dbReference>
<dbReference type="InterPro" id="IPR003594">
    <property type="entry name" value="HATPase_dom"/>
</dbReference>
<dbReference type="GO" id="GO:0016301">
    <property type="term" value="F:kinase activity"/>
    <property type="evidence" value="ECO:0007669"/>
    <property type="project" value="UniProtKB-KW"/>
</dbReference>
<gene>
    <name evidence="11" type="ORF">OHJ16_01255</name>
</gene>
<evidence type="ECO:0000256" key="5">
    <source>
        <dbReference type="ARBA" id="ARBA00022777"/>
    </source>
</evidence>
<dbReference type="PANTHER" id="PTHR24421">
    <property type="entry name" value="NITRATE/NITRITE SENSOR PROTEIN NARX-RELATED"/>
    <property type="match status" value="1"/>
</dbReference>
<dbReference type="CDD" id="cd16917">
    <property type="entry name" value="HATPase_UhpB-NarQ-NarX-like"/>
    <property type="match status" value="1"/>
</dbReference>
<keyword evidence="8 9" id="KW-0472">Membrane</keyword>
<feature type="transmembrane region" description="Helical" evidence="9">
    <location>
        <begin position="42"/>
        <end position="75"/>
    </location>
</feature>
<evidence type="ECO:0000313" key="12">
    <source>
        <dbReference type="Proteomes" id="UP001072034"/>
    </source>
</evidence>
<dbReference type="InterPro" id="IPR050482">
    <property type="entry name" value="Sensor_HK_TwoCompSys"/>
</dbReference>
<feature type="transmembrane region" description="Helical" evidence="9">
    <location>
        <begin position="15"/>
        <end position="36"/>
    </location>
</feature>
<evidence type="ECO:0000256" key="7">
    <source>
        <dbReference type="ARBA" id="ARBA00023012"/>
    </source>
</evidence>
<evidence type="ECO:0000256" key="4">
    <source>
        <dbReference type="ARBA" id="ARBA00022692"/>
    </source>
</evidence>